<accession>A0A6J6SR70</accession>
<sequence>MYLEIKSIAPLGEIGSAPPLIEPKRFLDAISETKKVIAKPSSNGRLRRFCQLDLRDSKITSWSSNFSSITPISAYDIGSSAISSTAWLTLKYFRSA</sequence>
<dbReference type="AlphaFoldDB" id="A0A6J6SR70"/>
<protein>
    <submittedName>
        <fullName evidence="1">Unannotated protein</fullName>
    </submittedName>
</protein>
<evidence type="ECO:0000313" key="2">
    <source>
        <dbReference type="EMBL" id="CAB4954687.1"/>
    </source>
</evidence>
<gene>
    <name evidence="1" type="ORF">UFOPK2782_00689</name>
    <name evidence="2" type="ORF">UFOPK3828_00584</name>
</gene>
<organism evidence="1">
    <name type="scientific">freshwater metagenome</name>
    <dbReference type="NCBI Taxonomy" id="449393"/>
    <lineage>
        <taxon>unclassified sequences</taxon>
        <taxon>metagenomes</taxon>
        <taxon>ecological metagenomes</taxon>
    </lineage>
</organism>
<dbReference type="EMBL" id="CAEZYS010000077">
    <property type="protein sequence ID" value="CAB4737037.1"/>
    <property type="molecule type" value="Genomic_DNA"/>
</dbReference>
<dbReference type="EMBL" id="CAFBNP010000100">
    <property type="protein sequence ID" value="CAB4954687.1"/>
    <property type="molecule type" value="Genomic_DNA"/>
</dbReference>
<evidence type="ECO:0000313" key="1">
    <source>
        <dbReference type="EMBL" id="CAB4737037.1"/>
    </source>
</evidence>
<name>A0A6J6SR70_9ZZZZ</name>
<proteinExistence type="predicted"/>
<reference evidence="1" key="1">
    <citation type="submission" date="2020-05" db="EMBL/GenBank/DDBJ databases">
        <authorList>
            <person name="Chiriac C."/>
            <person name="Salcher M."/>
            <person name="Ghai R."/>
            <person name="Kavagutti S V."/>
        </authorList>
    </citation>
    <scope>NUCLEOTIDE SEQUENCE</scope>
</reference>